<evidence type="ECO:0000313" key="2">
    <source>
        <dbReference type="Proteomes" id="UP001237194"/>
    </source>
</evidence>
<reference evidence="1 2" key="1">
    <citation type="submission" date="2023-04" db="EMBL/GenBank/DDBJ databases">
        <title>A novel species of the genus Streptomyces: Streptomyces pakalii sp. nov. isolated from a Mexican soil jungle.</title>
        <authorList>
            <person name="Chavez-Hernandez M.A."/>
            <person name="Ortiz-Alvarez J."/>
            <person name="Villa-Tanaca L."/>
            <person name="Hernandez-Rodriguez C."/>
        </authorList>
    </citation>
    <scope>NUCLEOTIDE SEQUENCE [LARGE SCALE GENOMIC DNA]</scope>
    <source>
        <strain evidence="1 2">ENCB-J15</strain>
    </source>
</reference>
<gene>
    <name evidence="1" type="ORF">P5W92_34185</name>
</gene>
<accession>A0ABT7DHW2</accession>
<protein>
    <submittedName>
        <fullName evidence="1">Uncharacterized protein</fullName>
    </submittedName>
</protein>
<dbReference type="RefSeq" id="WP_283901431.1">
    <property type="nucleotide sequence ID" value="NZ_JARWAF010000024.1"/>
</dbReference>
<proteinExistence type="predicted"/>
<sequence>MDQELDELRHVAGILNEALALLKSEEKRLMEYRAGRGREYGSGDGAGSPAQTAIGLGEMTTGLRASIDSLALYAGFTVLGLEKQAEGEHRHIRLEPRCVPSGTNRMARPLGEATVQALQLLRGLDTFFAGGFADRIDQALAASQATYPPADWEAYRRQERSEAAAPGAV</sequence>
<keyword evidence="2" id="KW-1185">Reference proteome</keyword>
<name>A0ABT7DHW2_9ACTN</name>
<organism evidence="1 2">
    <name type="scientific">Streptomyces pakalii</name>
    <dbReference type="NCBI Taxonomy" id="3036494"/>
    <lineage>
        <taxon>Bacteria</taxon>
        <taxon>Bacillati</taxon>
        <taxon>Actinomycetota</taxon>
        <taxon>Actinomycetes</taxon>
        <taxon>Kitasatosporales</taxon>
        <taxon>Streptomycetaceae</taxon>
        <taxon>Streptomyces</taxon>
    </lineage>
</organism>
<comment type="caution">
    <text evidence="1">The sequence shown here is derived from an EMBL/GenBank/DDBJ whole genome shotgun (WGS) entry which is preliminary data.</text>
</comment>
<evidence type="ECO:0000313" key="1">
    <source>
        <dbReference type="EMBL" id="MDJ1645420.1"/>
    </source>
</evidence>
<dbReference type="Proteomes" id="UP001237194">
    <property type="component" value="Unassembled WGS sequence"/>
</dbReference>
<dbReference type="EMBL" id="JARWAF010000024">
    <property type="protein sequence ID" value="MDJ1645420.1"/>
    <property type="molecule type" value="Genomic_DNA"/>
</dbReference>